<dbReference type="AlphaFoldDB" id="A0A1G8SRL4"/>
<accession>A0A1G8SRL4</accession>
<reference evidence="2" key="1">
    <citation type="submission" date="2016-10" db="EMBL/GenBank/DDBJ databases">
        <authorList>
            <person name="Varghese N."/>
            <person name="Submissions S."/>
        </authorList>
    </citation>
    <scope>NUCLEOTIDE SEQUENCE [LARGE SCALE GENOMIC DNA]</scope>
    <source>
        <strain evidence="2">CGMCC 1.11022</strain>
    </source>
</reference>
<evidence type="ECO:0000313" key="1">
    <source>
        <dbReference type="EMBL" id="SDJ31847.1"/>
    </source>
</evidence>
<gene>
    <name evidence="1" type="ORF">SAMN05428953_105298</name>
</gene>
<organism evidence="1 2">
    <name type="scientific">Mesorhizobium muleiense</name>
    <dbReference type="NCBI Taxonomy" id="1004279"/>
    <lineage>
        <taxon>Bacteria</taxon>
        <taxon>Pseudomonadati</taxon>
        <taxon>Pseudomonadota</taxon>
        <taxon>Alphaproteobacteria</taxon>
        <taxon>Hyphomicrobiales</taxon>
        <taxon>Phyllobacteriaceae</taxon>
        <taxon>Mesorhizobium</taxon>
    </lineage>
</organism>
<proteinExistence type="predicted"/>
<dbReference type="EMBL" id="FNEE01000005">
    <property type="protein sequence ID" value="SDJ31847.1"/>
    <property type="molecule type" value="Genomic_DNA"/>
</dbReference>
<keyword evidence="2" id="KW-1185">Reference proteome</keyword>
<dbReference type="Proteomes" id="UP000198894">
    <property type="component" value="Unassembled WGS sequence"/>
</dbReference>
<protein>
    <submittedName>
        <fullName evidence="1">Uncharacterized protein</fullName>
    </submittedName>
</protein>
<sequence>MKLTIRSMTPEVSNGSEQVFRIGTKRQVLINRRMIPNRRTEKDHAQLKLLPRPLRVRKPVELY</sequence>
<name>A0A1G8SRL4_9HYPH</name>
<evidence type="ECO:0000313" key="2">
    <source>
        <dbReference type="Proteomes" id="UP000198894"/>
    </source>
</evidence>